<evidence type="ECO:0000313" key="2">
    <source>
        <dbReference type="Proteomes" id="UP001388673"/>
    </source>
</evidence>
<dbReference type="EMBL" id="JBCAWK010000006">
    <property type="protein sequence ID" value="KAK8854730.1"/>
    <property type="molecule type" value="Genomic_DNA"/>
</dbReference>
<dbReference type="GeneID" id="92180727"/>
<dbReference type="KEGG" id="kne:92180727"/>
<keyword evidence="2" id="KW-1185">Reference proteome</keyword>
<evidence type="ECO:0000313" key="1">
    <source>
        <dbReference type="EMBL" id="KAK8854730.1"/>
    </source>
</evidence>
<protein>
    <submittedName>
        <fullName evidence="1">Uncharacterized protein</fullName>
    </submittedName>
</protein>
<gene>
    <name evidence="1" type="ORF">IAR55_003469</name>
</gene>
<proteinExistence type="predicted"/>
<comment type="caution">
    <text evidence="1">The sequence shown here is derived from an EMBL/GenBank/DDBJ whole genome shotgun (WGS) entry which is preliminary data.</text>
</comment>
<dbReference type="AlphaFoldDB" id="A0AAW0YMK3"/>
<sequence length="190" mass="20888">MPIATELTRTLGIKGVNITLLPSINPPDYAGYAKAALDEGVDIFETAGNNRQKMGVDVLSIDGFECAGHPGEDDIGGLVLQGNSLYRTSRREALQMAGAWRLLCLLVQRISHSPEDQGENCRVDRERHDPHIPDLGAVRCTKREILMRESGRLINDIPTCAELVQRIDRDASAVIVKMKGMVIEGERAKL</sequence>
<dbReference type="RefSeq" id="XP_066802968.1">
    <property type="nucleotide sequence ID" value="XM_066946576.1"/>
</dbReference>
<accession>A0AAW0YMK3</accession>
<dbReference type="Proteomes" id="UP001388673">
    <property type="component" value="Unassembled WGS sequence"/>
</dbReference>
<organism evidence="1 2">
    <name type="scientific">Kwoniella newhampshirensis</name>
    <dbReference type="NCBI Taxonomy" id="1651941"/>
    <lineage>
        <taxon>Eukaryota</taxon>
        <taxon>Fungi</taxon>
        <taxon>Dikarya</taxon>
        <taxon>Basidiomycota</taxon>
        <taxon>Agaricomycotina</taxon>
        <taxon>Tremellomycetes</taxon>
        <taxon>Tremellales</taxon>
        <taxon>Cryptococcaceae</taxon>
        <taxon>Kwoniella</taxon>
    </lineage>
</organism>
<name>A0AAW0YMK3_9TREE</name>
<reference evidence="1 2" key="1">
    <citation type="journal article" date="2024" name="bioRxiv">
        <title>Comparative genomics of Cryptococcus and Kwoniella reveals pathogenesis evolution and contrasting karyotype dynamics via intercentromeric recombination or chromosome fusion.</title>
        <authorList>
            <person name="Coelho M.A."/>
            <person name="David-Palma M."/>
            <person name="Shea T."/>
            <person name="Bowers K."/>
            <person name="McGinley-Smith S."/>
            <person name="Mohammad A.W."/>
            <person name="Gnirke A."/>
            <person name="Yurkov A.M."/>
            <person name="Nowrousian M."/>
            <person name="Sun S."/>
            <person name="Cuomo C.A."/>
            <person name="Heitman J."/>
        </authorList>
    </citation>
    <scope>NUCLEOTIDE SEQUENCE [LARGE SCALE GENOMIC DNA]</scope>
    <source>
        <strain evidence="1 2">CBS 13917</strain>
    </source>
</reference>